<dbReference type="Pfam" id="PF11739">
    <property type="entry name" value="YdbH-like"/>
    <property type="match status" value="1"/>
</dbReference>
<evidence type="ECO:0000256" key="2">
    <source>
        <dbReference type="SAM" id="Phobius"/>
    </source>
</evidence>
<evidence type="ECO:0000313" key="4">
    <source>
        <dbReference type="Proteomes" id="UP000033202"/>
    </source>
</evidence>
<name>A0A0E9MKD4_9SPHN</name>
<proteinExistence type="predicted"/>
<keyword evidence="2" id="KW-0812">Transmembrane</keyword>
<feature type="transmembrane region" description="Helical" evidence="2">
    <location>
        <begin position="21"/>
        <end position="38"/>
    </location>
</feature>
<gene>
    <name evidence="3" type="ORF">SCH01S_01_01260</name>
</gene>
<evidence type="ECO:0000313" key="3">
    <source>
        <dbReference type="EMBL" id="GAO37963.1"/>
    </source>
</evidence>
<dbReference type="AlphaFoldDB" id="A0A0E9MKD4"/>
<keyword evidence="4" id="KW-1185">Reference proteome</keyword>
<comment type="caution">
    <text evidence="3">The sequence shown here is derived from an EMBL/GenBank/DDBJ whole genome shotgun (WGS) entry which is preliminary data.</text>
</comment>
<sequence>MAEANPDEPVTAVRRRRGRTLLIVVLAVVALALLALWLERKPIATDLIDRELARRGVPARYEVKRIGFRTQRLEGVSIGDPQSPDLTADWVEVDLTPTFGTPQVREIRAGGVRLRGRLVNGRLRLGAVDKLLPAPTAAPFRLPDLAVALSDARLALDTPAGRVDLRVDGRGNLANAFVGHYTAAAPVLALGGCTLTALSLEGSVTTRAAQPNFSGPAKAQRLACGNVQVAAISSNFDATLQPGLDGWRGQAKLASEGVKVADWSADGARGQVDFAGDPTRTSGSLRLVGLGVAGPPARTPHAELGGSYVIEAARPERLDQGPATTATSIRFDGGLTAQNVALASAPRLGGLADSVAGTPLEPLARALTRVATAAGRSSDMHASLTLATRGGAGSVRIASAELTGAGAQLRFSGGEGVRLIWPAAGTVQVDGQIAMTGEGVPRILAELHQSAPGAPISGLVQMAPFEAADARVAIAPVRFDNGRFSTVLTASGPLAGGRIEGATLPLEGRLGPAGLVLNPRCVPVGFESLAVSGLKLEPAQLRLCPVGPALVANGRVTGAVEAPRLRGTLGSSPITLAADRVRFGGAGFNVANLAARLGSAERVSRLEVTELSSTPGQGIGGRFAGATGQIGNVPLIVSDAAGRWRFADGGLAVSGGLTLSDALKPARFNPLVSHDVALRIRGQALTATGTLIEPQSGARVAAVDLRHDLGSGIGSADIGVDRLTFGPGLQPEKLTRLTLGVIADVNGTLSGKGQIDWNAKGVTSTGLFHVAADTLAAPFGPVTGVKGDIRFTDLLGLVTAPDQVMTVATVNPGILVEDGVVHYRVLPDFKVAVASARWPFAGGTLTLRPTVLDFSEEAARHLTFDIAGLDAAKFINKLEFDNLNATGIFDGTLPMIFDRDGGRIVAGSLTSREPGGTLAYNGQVSNADLGIWGGIAFDALKSIAYKSMSIQLNGKLDGEMVSEIRFNGVSRGTIKPVATGLIARVGGQLAKQLQQLPFIFNIRIRAPFRGLIASARSFSDPSLLIQDQLGPGFQAEKPPVQPSASENKR</sequence>
<feature type="region of interest" description="Disordered" evidence="1">
    <location>
        <begin position="1030"/>
        <end position="1049"/>
    </location>
</feature>
<evidence type="ECO:0000256" key="1">
    <source>
        <dbReference type="SAM" id="MobiDB-lite"/>
    </source>
</evidence>
<keyword evidence="2" id="KW-1133">Transmembrane helix</keyword>
<dbReference type="InterPro" id="IPR021730">
    <property type="entry name" value="YdbH"/>
</dbReference>
<dbReference type="Proteomes" id="UP000033202">
    <property type="component" value="Unassembled WGS sequence"/>
</dbReference>
<keyword evidence="2" id="KW-0472">Membrane</keyword>
<dbReference type="EMBL" id="BBWU01000001">
    <property type="protein sequence ID" value="GAO37963.1"/>
    <property type="molecule type" value="Genomic_DNA"/>
</dbReference>
<dbReference type="RefSeq" id="WP_046346803.1">
    <property type="nucleotide sequence ID" value="NZ_BBWU01000001.1"/>
</dbReference>
<dbReference type="STRING" id="1219043.SCH01S_01_01260"/>
<organism evidence="3 4">
    <name type="scientific">Sphingomonas changbaiensis NBRC 104936</name>
    <dbReference type="NCBI Taxonomy" id="1219043"/>
    <lineage>
        <taxon>Bacteria</taxon>
        <taxon>Pseudomonadati</taxon>
        <taxon>Pseudomonadota</taxon>
        <taxon>Alphaproteobacteria</taxon>
        <taxon>Sphingomonadales</taxon>
        <taxon>Sphingomonadaceae</taxon>
        <taxon>Sphingomonas</taxon>
    </lineage>
</organism>
<dbReference type="OrthoDB" id="7597031at2"/>
<protein>
    <submittedName>
        <fullName evidence="3">Uncharacterized protein</fullName>
    </submittedName>
</protein>
<reference evidence="3 4" key="1">
    <citation type="submission" date="2015-04" db="EMBL/GenBank/DDBJ databases">
        <title>Whole genome shotgun sequence of Sphingomonas changbaiensis NBRC 104936.</title>
        <authorList>
            <person name="Katano-Makiyama Y."/>
            <person name="Hosoyama A."/>
            <person name="Hashimoto M."/>
            <person name="Noguchi M."/>
            <person name="Tsuchikane K."/>
            <person name="Ohji S."/>
            <person name="Yamazoe A."/>
            <person name="Ichikawa N."/>
            <person name="Kimura A."/>
            <person name="Fujita N."/>
        </authorList>
    </citation>
    <scope>NUCLEOTIDE SEQUENCE [LARGE SCALE GENOMIC DNA]</scope>
    <source>
        <strain evidence="3 4">NBRC 104936</strain>
    </source>
</reference>
<accession>A0A0E9MKD4</accession>